<proteinExistence type="predicted"/>
<feature type="domain" description="Ig-like" evidence="2">
    <location>
        <begin position="4"/>
        <end position="138"/>
    </location>
</feature>
<dbReference type="Proteomes" id="UP001249851">
    <property type="component" value="Unassembled WGS sequence"/>
</dbReference>
<dbReference type="InterPro" id="IPR007110">
    <property type="entry name" value="Ig-like_dom"/>
</dbReference>
<dbReference type="AlphaFoldDB" id="A0AAD9R4E3"/>
<protein>
    <recommendedName>
        <fullName evidence="2">Ig-like domain-containing protein</fullName>
    </recommendedName>
</protein>
<keyword evidence="1" id="KW-0732">Signal</keyword>
<dbReference type="EMBL" id="JARQWQ010000004">
    <property type="protein sequence ID" value="KAK2572605.1"/>
    <property type="molecule type" value="Genomic_DNA"/>
</dbReference>
<accession>A0AAD9R4E3</accession>
<evidence type="ECO:0000259" key="2">
    <source>
        <dbReference type="PROSITE" id="PS50835"/>
    </source>
</evidence>
<evidence type="ECO:0000313" key="3">
    <source>
        <dbReference type="EMBL" id="KAK2572605.1"/>
    </source>
</evidence>
<gene>
    <name evidence="3" type="ORF">P5673_002877</name>
</gene>
<name>A0AAD9R4E3_ACRCE</name>
<evidence type="ECO:0000256" key="1">
    <source>
        <dbReference type="SAM" id="SignalP"/>
    </source>
</evidence>
<organism evidence="3 4">
    <name type="scientific">Acropora cervicornis</name>
    <name type="common">Staghorn coral</name>
    <dbReference type="NCBI Taxonomy" id="6130"/>
    <lineage>
        <taxon>Eukaryota</taxon>
        <taxon>Metazoa</taxon>
        <taxon>Cnidaria</taxon>
        <taxon>Anthozoa</taxon>
        <taxon>Hexacorallia</taxon>
        <taxon>Scleractinia</taxon>
        <taxon>Astrocoeniina</taxon>
        <taxon>Acroporidae</taxon>
        <taxon>Acropora</taxon>
    </lineage>
</organism>
<dbReference type="PROSITE" id="PS50835">
    <property type="entry name" value="IG_LIKE"/>
    <property type="match status" value="1"/>
</dbReference>
<feature type="signal peptide" evidence="1">
    <location>
        <begin position="1"/>
        <end position="24"/>
    </location>
</feature>
<reference evidence="3" key="1">
    <citation type="journal article" date="2023" name="G3 (Bethesda)">
        <title>Whole genome assembly and annotation of the endangered Caribbean coral Acropora cervicornis.</title>
        <authorList>
            <person name="Selwyn J.D."/>
            <person name="Vollmer S.V."/>
        </authorList>
    </citation>
    <scope>NUCLEOTIDE SEQUENCE</scope>
    <source>
        <strain evidence="3">K2</strain>
    </source>
</reference>
<keyword evidence="4" id="KW-1185">Reference proteome</keyword>
<feature type="chain" id="PRO_5042181171" description="Ig-like domain-containing protein" evidence="1">
    <location>
        <begin position="25"/>
        <end position="305"/>
    </location>
</feature>
<evidence type="ECO:0000313" key="4">
    <source>
        <dbReference type="Proteomes" id="UP001249851"/>
    </source>
</evidence>
<sequence>MSIPVITLLVFISATFMNHSGVQGNDWKTTCVGEETELTCDHLDPATKNPEYFELVWSVSDSENPLDGTYISYCGKNPNKCSTYPLRQSRFAQRIRVRISSHGRIYVTQLWENDELSFSCQIFLRGNKRSLVTSVNLSSVSCLSLRIGQEINLSEASGENHISPETVYDKWWHIIQPNGGKTPIAYCNATLCSDILRPEFKTRMEINGTSLILKKVKLADKGLRLQCRILQNNKPLPLLYNVMVKNVSVNPTTDSNTSTRDIPTKTPTGINTSITEWERITSTASCIYATILSFLSLFGSVFNGY</sequence>
<reference evidence="3" key="2">
    <citation type="journal article" date="2023" name="Science">
        <title>Genomic signatures of disease resistance in endangered staghorn corals.</title>
        <authorList>
            <person name="Vollmer S.V."/>
            <person name="Selwyn J.D."/>
            <person name="Despard B.A."/>
            <person name="Roesel C.L."/>
        </authorList>
    </citation>
    <scope>NUCLEOTIDE SEQUENCE</scope>
    <source>
        <strain evidence="3">K2</strain>
    </source>
</reference>
<comment type="caution">
    <text evidence="3">The sequence shown here is derived from an EMBL/GenBank/DDBJ whole genome shotgun (WGS) entry which is preliminary data.</text>
</comment>